<dbReference type="STRING" id="371731.Rsw2DRAFT_0360"/>
<evidence type="ECO:0000256" key="4">
    <source>
        <dbReference type="ARBA" id="ARBA00022525"/>
    </source>
</evidence>
<dbReference type="AlphaFoldDB" id="C8RX32"/>
<dbReference type="GO" id="GO:0005576">
    <property type="term" value="C:extracellular region"/>
    <property type="evidence" value="ECO:0007669"/>
    <property type="project" value="UniProtKB-SubCell"/>
</dbReference>
<keyword evidence="9" id="KW-1185">Reference proteome</keyword>
<feature type="domain" description="PLD phosphodiesterase" evidence="7">
    <location>
        <begin position="405"/>
        <end position="432"/>
    </location>
</feature>
<evidence type="ECO:0000313" key="9">
    <source>
        <dbReference type="Proteomes" id="UP000010121"/>
    </source>
</evidence>
<dbReference type="eggNOG" id="COG1502">
    <property type="taxonomic scope" value="Bacteria"/>
</dbReference>
<protein>
    <recommendedName>
        <fullName evidence="3">Phospholipase D</fullName>
    </recommendedName>
    <alternativeName>
        <fullName evidence="5">Choline phosphatase</fullName>
    </alternativeName>
</protein>
<keyword evidence="6" id="KW-0812">Transmembrane</keyword>
<dbReference type="EMBL" id="ACYY01000002">
    <property type="protein sequence ID" value="EEW26557.1"/>
    <property type="molecule type" value="Genomic_DNA"/>
</dbReference>
<feature type="domain" description="PLD phosphodiesterase" evidence="7">
    <location>
        <begin position="178"/>
        <end position="205"/>
    </location>
</feature>
<organism evidence="8 9">
    <name type="scientific">Rhodobacter ferrooxidans</name>
    <dbReference type="NCBI Taxonomy" id="371731"/>
    <lineage>
        <taxon>Bacteria</taxon>
        <taxon>Pseudomonadati</taxon>
        <taxon>Pseudomonadota</taxon>
        <taxon>Alphaproteobacteria</taxon>
        <taxon>Rhodobacterales</taxon>
        <taxon>Rhodobacter group</taxon>
        <taxon>Rhodobacter</taxon>
    </lineage>
</organism>
<dbReference type="SUPFAM" id="SSF56024">
    <property type="entry name" value="Phospholipase D/nuclease"/>
    <property type="match status" value="2"/>
</dbReference>
<reference evidence="8 9" key="1">
    <citation type="submission" date="2009-08" db="EMBL/GenBank/DDBJ databases">
        <title>The draft genome of Rhodobacter sp. SW2.</title>
        <authorList>
            <consortium name="US DOE Joint Genome Institute (JGI-PGF)"/>
            <person name="Lucas S."/>
            <person name="Copeland A."/>
            <person name="Lapidus A."/>
            <person name="Glavina del Rio T."/>
            <person name="Tice H."/>
            <person name="Bruce D."/>
            <person name="Goodwin L."/>
            <person name="Pitluck S."/>
            <person name="Larimer F."/>
            <person name="Land M.L."/>
            <person name="Hauser L."/>
            <person name="Emerson D."/>
        </authorList>
    </citation>
    <scope>NUCLEOTIDE SEQUENCE [LARGE SCALE GENOMIC DNA]</scope>
    <source>
        <strain evidence="8 9">SW2</strain>
    </source>
</reference>
<dbReference type="PROSITE" id="PS50035">
    <property type="entry name" value="PLD"/>
    <property type="match status" value="2"/>
</dbReference>
<dbReference type="SMART" id="SM00155">
    <property type="entry name" value="PLDc"/>
    <property type="match status" value="2"/>
</dbReference>
<gene>
    <name evidence="8" type="ORF">Rsw2DRAFT_0360</name>
</gene>
<dbReference type="InterPro" id="IPR025202">
    <property type="entry name" value="PLD-like_dom"/>
</dbReference>
<dbReference type="CDD" id="cd09111">
    <property type="entry name" value="PLDc_ymdC_like_1"/>
    <property type="match status" value="1"/>
</dbReference>
<evidence type="ECO:0000256" key="3">
    <source>
        <dbReference type="ARBA" id="ARBA00018392"/>
    </source>
</evidence>
<dbReference type="Pfam" id="PF13091">
    <property type="entry name" value="PLDc_2"/>
    <property type="match status" value="2"/>
</dbReference>
<dbReference type="PANTHER" id="PTHR21248:SF12">
    <property type="entry name" value="CARDIOLIPIN SYNTHASE C"/>
    <property type="match status" value="1"/>
</dbReference>
<dbReference type="GO" id="GO:0032049">
    <property type="term" value="P:cardiolipin biosynthetic process"/>
    <property type="evidence" value="ECO:0007669"/>
    <property type="project" value="UniProtKB-ARBA"/>
</dbReference>
<comment type="caution">
    <text evidence="8">The sequence shown here is derived from an EMBL/GenBank/DDBJ whole genome shotgun (WGS) entry which is preliminary data.</text>
</comment>
<proteinExistence type="predicted"/>
<evidence type="ECO:0000313" key="8">
    <source>
        <dbReference type="EMBL" id="EEW26557.1"/>
    </source>
</evidence>
<evidence type="ECO:0000256" key="5">
    <source>
        <dbReference type="ARBA" id="ARBA00029594"/>
    </source>
</evidence>
<dbReference type="OrthoDB" id="9814092at2"/>
<keyword evidence="4" id="KW-0964">Secreted</keyword>
<keyword evidence="6" id="KW-1133">Transmembrane helix</keyword>
<name>C8RX32_9RHOB</name>
<dbReference type="RefSeq" id="WP_008027443.1">
    <property type="nucleotide sequence ID" value="NZ_ACYY01000002.1"/>
</dbReference>
<feature type="transmembrane region" description="Helical" evidence="6">
    <location>
        <begin position="6"/>
        <end position="27"/>
    </location>
</feature>
<comment type="function">
    <text evidence="1">Could be a virulence factor.</text>
</comment>
<dbReference type="GO" id="GO:0030572">
    <property type="term" value="F:phosphatidyltransferase activity"/>
    <property type="evidence" value="ECO:0007669"/>
    <property type="project" value="UniProtKB-ARBA"/>
</dbReference>
<dbReference type="Gene3D" id="3.30.870.10">
    <property type="entry name" value="Endonuclease Chain A"/>
    <property type="match status" value="2"/>
</dbReference>
<evidence type="ECO:0000259" key="7">
    <source>
        <dbReference type="PROSITE" id="PS50035"/>
    </source>
</evidence>
<dbReference type="InterPro" id="IPR001736">
    <property type="entry name" value="PLipase_D/transphosphatidylase"/>
</dbReference>
<evidence type="ECO:0000256" key="6">
    <source>
        <dbReference type="SAM" id="Phobius"/>
    </source>
</evidence>
<dbReference type="PANTHER" id="PTHR21248">
    <property type="entry name" value="CARDIOLIPIN SYNTHASE"/>
    <property type="match status" value="1"/>
</dbReference>
<evidence type="ECO:0000256" key="1">
    <source>
        <dbReference type="ARBA" id="ARBA00003145"/>
    </source>
</evidence>
<dbReference type="CDD" id="cd09113">
    <property type="entry name" value="PLDc_ymdC_like_2"/>
    <property type="match status" value="1"/>
</dbReference>
<accession>C8RX32</accession>
<dbReference type="Proteomes" id="UP000010121">
    <property type="component" value="Unassembled WGS sequence"/>
</dbReference>
<comment type="subcellular location">
    <subcellularLocation>
        <location evidence="2">Secreted</location>
    </subcellularLocation>
</comment>
<sequence length="514" mass="56728">MTAFGIKLLIWLAVLTVLVLVASWLGFRSYARFAKRARGPMMVAMPRAGADTALDSFCDPLEAAHPGQTGLMNVLENAEAFTLRTLAARQAGRSLDLMYYAWSTDTTGWLMLAELLAAADRGVRIRLLLDDVNVQGFDPAFLALNQHPNVHVRLFNPTRNRGHAFRRGLEMLLGLSRFTKRMHGKMWLADGRLAIVGGRNIGDMYFGALEGGGRNAQDADVLLIGPPVADLAVVFDGYWNLGLVLPILTLSPRFKVNMKRFRRRLARHVNDGAAQRFQAAVGRADLAALQQRLRWTDKASVLADPPEKAFGKRVTPWMSEGIATLLDGAQHEVRLITPYFVPGIPALQALSRLARRGVRVTLLTNALSATDNVLVHGAYRHYRQPLLAAGANLHEYGPPRRPEGKRDVLHSKVFLVDGRTAVVGSLNFDLRSALMNTELGLQFDQPELVAELEAMIDRLSAPENSYALSLRGKRLLWAVARPGHAPLLRVEPEAPASLRAISWVIGHLPIHGYL</sequence>
<keyword evidence="6" id="KW-0472">Membrane</keyword>
<evidence type="ECO:0000256" key="2">
    <source>
        <dbReference type="ARBA" id="ARBA00004613"/>
    </source>
</evidence>